<dbReference type="SMART" id="SM01323">
    <property type="entry name" value="YajC"/>
    <property type="match status" value="1"/>
</dbReference>
<keyword evidence="6 11" id="KW-0812">Transmembrane</keyword>
<keyword evidence="8 11" id="KW-1133">Transmembrane helix</keyword>
<keyword evidence="7" id="KW-0653">Protein transport</keyword>
<evidence type="ECO:0000256" key="4">
    <source>
        <dbReference type="ARBA" id="ARBA00022448"/>
    </source>
</evidence>
<gene>
    <name evidence="12" type="ORF">BGO89_02930</name>
</gene>
<keyword evidence="4" id="KW-0813">Transport</keyword>
<comment type="caution">
    <text evidence="12">The sequence shown here is derived from an EMBL/GenBank/DDBJ whole genome shotgun (WGS) entry which is preliminary data.</text>
</comment>
<dbReference type="EMBL" id="MKVH01000013">
    <property type="protein sequence ID" value="OJX59385.1"/>
    <property type="molecule type" value="Genomic_DNA"/>
</dbReference>
<dbReference type="PANTHER" id="PTHR33909:SF1">
    <property type="entry name" value="SEC TRANSLOCON ACCESSORY COMPLEX SUBUNIT YAJC"/>
    <property type="match status" value="1"/>
</dbReference>
<dbReference type="PANTHER" id="PTHR33909">
    <property type="entry name" value="SEC TRANSLOCON ACCESSORY COMPLEX SUBUNIT YAJC"/>
    <property type="match status" value="1"/>
</dbReference>
<dbReference type="GO" id="GO:0015031">
    <property type="term" value="P:protein transport"/>
    <property type="evidence" value="ECO:0007669"/>
    <property type="project" value="UniProtKB-KW"/>
</dbReference>
<evidence type="ECO:0000256" key="1">
    <source>
        <dbReference type="ARBA" id="ARBA00004162"/>
    </source>
</evidence>
<dbReference type="PRINTS" id="PR01853">
    <property type="entry name" value="YAJCTRNLCASE"/>
</dbReference>
<evidence type="ECO:0000256" key="10">
    <source>
        <dbReference type="ARBA" id="ARBA00023136"/>
    </source>
</evidence>
<sequence length="107" mass="11687">MLSLFLFAPAPAAGQGAPDPTTQLMTTLLMFGGVIVVFYFFMIRPQQKRQKEMRKMLDAVKKGDKVVTSSGIHGTVTDVEDAIIVVQIADNTRVRFDKAAIAAVESK</sequence>
<evidence type="ECO:0000256" key="6">
    <source>
        <dbReference type="ARBA" id="ARBA00022692"/>
    </source>
</evidence>
<evidence type="ECO:0000256" key="7">
    <source>
        <dbReference type="ARBA" id="ARBA00022927"/>
    </source>
</evidence>
<organism evidence="12 13">
    <name type="scientific">Candidatus Kapaibacterium thiocyanatum</name>
    <dbReference type="NCBI Taxonomy" id="1895771"/>
    <lineage>
        <taxon>Bacteria</taxon>
        <taxon>Pseudomonadati</taxon>
        <taxon>Candidatus Kapaibacteriota</taxon>
        <taxon>Candidatus Kapaibacteriia</taxon>
        <taxon>Candidatus Kapaibacteriales</taxon>
        <taxon>Candidatus Kapaibacteriaceae</taxon>
        <taxon>Candidatus Kapaibacterium</taxon>
    </lineage>
</organism>
<protein>
    <recommendedName>
        <fullName evidence="3">Sec translocon accessory complex subunit YajC</fullName>
    </recommendedName>
</protein>
<evidence type="ECO:0000256" key="2">
    <source>
        <dbReference type="ARBA" id="ARBA00006742"/>
    </source>
</evidence>
<keyword evidence="10 11" id="KW-0472">Membrane</keyword>
<dbReference type="Proteomes" id="UP000184233">
    <property type="component" value="Unassembled WGS sequence"/>
</dbReference>
<dbReference type="AlphaFoldDB" id="A0A1M3L2C7"/>
<name>A0A1M3L2C7_9BACT</name>
<evidence type="ECO:0000256" key="3">
    <source>
        <dbReference type="ARBA" id="ARBA00014962"/>
    </source>
</evidence>
<feature type="transmembrane region" description="Helical" evidence="11">
    <location>
        <begin position="24"/>
        <end position="43"/>
    </location>
</feature>
<dbReference type="NCBIfam" id="TIGR00739">
    <property type="entry name" value="yajC"/>
    <property type="match status" value="1"/>
</dbReference>
<keyword evidence="9" id="KW-0811">Translocation</keyword>
<evidence type="ECO:0000313" key="13">
    <source>
        <dbReference type="Proteomes" id="UP000184233"/>
    </source>
</evidence>
<proteinExistence type="inferred from homology"/>
<dbReference type="GO" id="GO:0005886">
    <property type="term" value="C:plasma membrane"/>
    <property type="evidence" value="ECO:0007669"/>
    <property type="project" value="UniProtKB-SubCell"/>
</dbReference>
<dbReference type="InterPro" id="IPR003849">
    <property type="entry name" value="Preprotein_translocase_YajC"/>
</dbReference>
<dbReference type="Pfam" id="PF02699">
    <property type="entry name" value="YajC"/>
    <property type="match status" value="1"/>
</dbReference>
<comment type="similarity">
    <text evidence="2">Belongs to the YajC family.</text>
</comment>
<reference evidence="12 13" key="1">
    <citation type="submission" date="2016-09" db="EMBL/GenBank/DDBJ databases">
        <title>Genome-resolved meta-omics ties microbial dynamics to process performance in biotechnology for thiocyanate degradation.</title>
        <authorList>
            <person name="Kantor R.S."/>
            <person name="Huddy R.J."/>
            <person name="Iyer R."/>
            <person name="Thomas B.C."/>
            <person name="Brown C.T."/>
            <person name="Anantharaman K."/>
            <person name="Tringe S."/>
            <person name="Hettich R.L."/>
            <person name="Harrison S.T."/>
            <person name="Banfield J.F."/>
        </authorList>
    </citation>
    <scope>NUCLEOTIDE SEQUENCE [LARGE SCALE GENOMIC DNA]</scope>
    <source>
        <strain evidence="12">59-99</strain>
    </source>
</reference>
<evidence type="ECO:0000256" key="8">
    <source>
        <dbReference type="ARBA" id="ARBA00022989"/>
    </source>
</evidence>
<accession>A0A1M3L2C7</accession>
<evidence type="ECO:0000313" key="12">
    <source>
        <dbReference type="EMBL" id="OJX59385.1"/>
    </source>
</evidence>
<evidence type="ECO:0000256" key="9">
    <source>
        <dbReference type="ARBA" id="ARBA00023010"/>
    </source>
</evidence>
<dbReference type="STRING" id="1895771.BGO89_02930"/>
<keyword evidence="5" id="KW-1003">Cell membrane</keyword>
<evidence type="ECO:0000256" key="11">
    <source>
        <dbReference type="SAM" id="Phobius"/>
    </source>
</evidence>
<evidence type="ECO:0000256" key="5">
    <source>
        <dbReference type="ARBA" id="ARBA00022475"/>
    </source>
</evidence>
<comment type="subcellular location">
    <subcellularLocation>
        <location evidence="1">Cell membrane</location>
        <topology evidence="1">Single-pass membrane protein</topology>
    </subcellularLocation>
</comment>